<gene>
    <name evidence="3" type="ORF">DFH08DRAFT_1022813</name>
</gene>
<evidence type="ECO:0000256" key="1">
    <source>
        <dbReference type="SAM" id="Coils"/>
    </source>
</evidence>
<sequence length="526" mass="59067">MAAHRCSKCGTLYTDPPVKALDVSPSPGTRHHTLLNTNEPPSDSETTFVHSVISKADARVARIDEEVTELQEMLKHLRAERASLYRYRKRNRAILSPLRRMPPEMLGEIFALTVPSFNAALSGNGINMVRSPWLLTQVGSLWRAVSVSTPSLWSRVVIDFKNGYHNPVPLIELQLQRAQSLKIHFYGSETADSRLQNQLFQLLSEQCLRWEELWLVLTSDMVPLLAALRGRLSSLKQVQMETCFVQTPADPLDCFQTAPSLVTFGLYNSHRSRTITLPAHQLTRAQLNGPWRWIKDILKSASMLVEANFGIQSDDPSPREFGELIGLPHLRRLYVSDPEFLKCLRTPALEALGFYVVKNPSLDILLLLQTLIDRSTCLLRRLCLRGCADANITAEILERFPSINEFGTITASDRNRVDDLMAKLAAPKPGGTVISPQLRSLFFAREKGSKPIDYDAFLAMLKSRWGADVSELQNAALLFTQGCGPDRPTLRKLHVLRREGLSLSILEGSEAMKEVAAWLYWSSPRG</sequence>
<proteinExistence type="predicted"/>
<protein>
    <recommendedName>
        <fullName evidence="5">F-box domain-containing protein</fullName>
    </recommendedName>
</protein>
<accession>A0AAD6ZNL7</accession>
<reference evidence="3" key="1">
    <citation type="submission" date="2023-03" db="EMBL/GenBank/DDBJ databases">
        <title>Massive genome expansion in bonnet fungi (Mycena s.s.) driven by repeated elements and novel gene families across ecological guilds.</title>
        <authorList>
            <consortium name="Lawrence Berkeley National Laboratory"/>
            <person name="Harder C.B."/>
            <person name="Miyauchi S."/>
            <person name="Viragh M."/>
            <person name="Kuo A."/>
            <person name="Thoen E."/>
            <person name="Andreopoulos B."/>
            <person name="Lu D."/>
            <person name="Skrede I."/>
            <person name="Drula E."/>
            <person name="Henrissat B."/>
            <person name="Morin E."/>
            <person name="Kohler A."/>
            <person name="Barry K."/>
            <person name="LaButti K."/>
            <person name="Morin E."/>
            <person name="Salamov A."/>
            <person name="Lipzen A."/>
            <person name="Mereny Z."/>
            <person name="Hegedus B."/>
            <person name="Baldrian P."/>
            <person name="Stursova M."/>
            <person name="Weitz H."/>
            <person name="Taylor A."/>
            <person name="Grigoriev I.V."/>
            <person name="Nagy L.G."/>
            <person name="Martin F."/>
            <person name="Kauserud H."/>
        </authorList>
    </citation>
    <scope>NUCLEOTIDE SEQUENCE</scope>
    <source>
        <strain evidence="3">CBHHK002</strain>
    </source>
</reference>
<evidence type="ECO:0000313" key="3">
    <source>
        <dbReference type="EMBL" id="KAJ7330517.1"/>
    </source>
</evidence>
<evidence type="ECO:0000313" key="4">
    <source>
        <dbReference type="Proteomes" id="UP001218218"/>
    </source>
</evidence>
<name>A0AAD6ZNL7_9AGAR</name>
<feature type="coiled-coil region" evidence="1">
    <location>
        <begin position="53"/>
        <end position="80"/>
    </location>
</feature>
<feature type="region of interest" description="Disordered" evidence="2">
    <location>
        <begin position="25"/>
        <end position="44"/>
    </location>
</feature>
<comment type="caution">
    <text evidence="3">The sequence shown here is derived from an EMBL/GenBank/DDBJ whole genome shotgun (WGS) entry which is preliminary data.</text>
</comment>
<organism evidence="3 4">
    <name type="scientific">Mycena albidolilacea</name>
    <dbReference type="NCBI Taxonomy" id="1033008"/>
    <lineage>
        <taxon>Eukaryota</taxon>
        <taxon>Fungi</taxon>
        <taxon>Dikarya</taxon>
        <taxon>Basidiomycota</taxon>
        <taxon>Agaricomycotina</taxon>
        <taxon>Agaricomycetes</taxon>
        <taxon>Agaricomycetidae</taxon>
        <taxon>Agaricales</taxon>
        <taxon>Marasmiineae</taxon>
        <taxon>Mycenaceae</taxon>
        <taxon>Mycena</taxon>
    </lineage>
</organism>
<keyword evidence="4" id="KW-1185">Reference proteome</keyword>
<evidence type="ECO:0008006" key="5">
    <source>
        <dbReference type="Google" id="ProtNLM"/>
    </source>
</evidence>
<dbReference type="SUPFAM" id="SSF52047">
    <property type="entry name" value="RNI-like"/>
    <property type="match status" value="1"/>
</dbReference>
<dbReference type="EMBL" id="JARIHO010000037">
    <property type="protein sequence ID" value="KAJ7330517.1"/>
    <property type="molecule type" value="Genomic_DNA"/>
</dbReference>
<evidence type="ECO:0000256" key="2">
    <source>
        <dbReference type="SAM" id="MobiDB-lite"/>
    </source>
</evidence>
<dbReference type="Proteomes" id="UP001218218">
    <property type="component" value="Unassembled WGS sequence"/>
</dbReference>
<keyword evidence="1" id="KW-0175">Coiled coil</keyword>
<feature type="compositionally biased region" description="Polar residues" evidence="2">
    <location>
        <begin position="34"/>
        <end position="44"/>
    </location>
</feature>
<dbReference type="AlphaFoldDB" id="A0AAD6ZNL7"/>